<dbReference type="Proteomes" id="UP001568894">
    <property type="component" value="Unassembled WGS sequence"/>
</dbReference>
<proteinExistence type="predicted"/>
<accession>A0ABV4KDI8</accession>
<name>A0ABV4KDI8_9FLAO</name>
<dbReference type="RefSeq" id="WP_371568462.1">
    <property type="nucleotide sequence ID" value="NZ_JASMRN010000003.1"/>
</dbReference>
<dbReference type="InterPro" id="IPR024213">
    <property type="entry name" value="DUF3822"/>
</dbReference>
<gene>
    <name evidence="1" type="ORF">QO192_04620</name>
</gene>
<comment type="caution">
    <text evidence="1">The sequence shown here is derived from an EMBL/GenBank/DDBJ whole genome shotgun (WGS) entry which is preliminary data.</text>
</comment>
<dbReference type="Gene3D" id="3.30.420.250">
    <property type="match status" value="1"/>
</dbReference>
<protein>
    <submittedName>
        <fullName evidence="1">DUF3822 family protein</fullName>
    </submittedName>
</protein>
<dbReference type="Gene3D" id="3.30.420.260">
    <property type="match status" value="1"/>
</dbReference>
<keyword evidence="2" id="KW-1185">Reference proteome</keyword>
<dbReference type="Pfam" id="PF12864">
    <property type="entry name" value="DUF3822"/>
    <property type="match status" value="1"/>
</dbReference>
<organism evidence="1 2">
    <name type="scientific">Flavobacterium frigidarium</name>
    <dbReference type="NCBI Taxonomy" id="99286"/>
    <lineage>
        <taxon>Bacteria</taxon>
        <taxon>Pseudomonadati</taxon>
        <taxon>Bacteroidota</taxon>
        <taxon>Flavobacteriia</taxon>
        <taxon>Flavobacteriales</taxon>
        <taxon>Flavobacteriaceae</taxon>
        <taxon>Flavobacterium</taxon>
    </lineage>
</organism>
<evidence type="ECO:0000313" key="1">
    <source>
        <dbReference type="EMBL" id="MEZ7514564.1"/>
    </source>
</evidence>
<dbReference type="EMBL" id="JASMRN010000003">
    <property type="protein sequence ID" value="MEZ7514564.1"/>
    <property type="molecule type" value="Genomic_DNA"/>
</dbReference>
<sequence length="273" mass="32161">MLTPETILIEKTNSRLAIQVSLSGLSYCCFNTLNDTVSSFNDIIFDLSNPEIKIESHFTAAFEEYPELTKQYDEIQVVHSNSLTTLVPTSLFDEQYLASYMQYNTKVFDSDFFSYDAITAYQMNLVYIPYVNINNFLIDKYGSFDYKHSNSVLVNKLLQDSKNDELKKMYVHFDQKHFEIAVIQKEELLLFNSFEYKTVEDFIYYILFTAEQLSLNPEHFPIVLLGDITSDSEFYKIAYKYIRNVSLLDVEDLRWNNYFSEAENRKHYILFNS</sequence>
<reference evidence="1 2" key="1">
    <citation type="submission" date="2023-05" db="EMBL/GenBank/DDBJ databases">
        <title>Adaptations of aquatic viruses from atmosphere-close ecosystems of the Central Arctic Ocean.</title>
        <authorList>
            <person name="Rahlff J."/>
            <person name="Holmfeldt K."/>
        </authorList>
    </citation>
    <scope>NUCLEOTIDE SEQUENCE [LARGE SCALE GENOMIC DNA]</scope>
    <source>
        <strain evidence="1 2">Arc14</strain>
    </source>
</reference>
<evidence type="ECO:0000313" key="2">
    <source>
        <dbReference type="Proteomes" id="UP001568894"/>
    </source>
</evidence>
<dbReference type="CDD" id="cd24013">
    <property type="entry name" value="ASKHA_ATPase_BT3980-like"/>
    <property type="match status" value="1"/>
</dbReference>